<organism evidence="1">
    <name type="scientific">Ajellomyces dermatitidis (strain ATCC 18188 / CBS 674.68)</name>
    <name type="common">Blastomyces dermatitidis</name>
    <dbReference type="NCBI Taxonomy" id="653446"/>
    <lineage>
        <taxon>Eukaryota</taxon>
        <taxon>Fungi</taxon>
        <taxon>Dikarya</taxon>
        <taxon>Ascomycota</taxon>
        <taxon>Pezizomycotina</taxon>
        <taxon>Eurotiomycetes</taxon>
        <taxon>Eurotiomycetidae</taxon>
        <taxon>Onygenales</taxon>
        <taxon>Ajellomycetaceae</taxon>
        <taxon>Blastomyces</taxon>
    </lineage>
</organism>
<protein>
    <submittedName>
        <fullName evidence="1">Uncharacterized protein</fullName>
    </submittedName>
</protein>
<dbReference type="EMBL" id="GG749416">
    <property type="protein sequence ID" value="KMW67108.1"/>
    <property type="molecule type" value="Genomic_DNA"/>
</dbReference>
<gene>
    <name evidence="1" type="ORF">BDDG_11916</name>
</gene>
<name>A0A0J9ELC8_AJEDA</name>
<dbReference type="AlphaFoldDB" id="A0A0J9ELC8"/>
<evidence type="ECO:0000313" key="1">
    <source>
        <dbReference type="EMBL" id="KMW67108.1"/>
    </source>
</evidence>
<accession>A0A0J9ELC8</accession>
<proteinExistence type="predicted"/>
<sequence length="83" mass="8570">MPIQAPNIVAQLQHRNLRVRMLRVRTQPAPAIAIAIGGAGSAAGDFLARLEFFVGGHSGDCRLELAELAAGGVAFVFATAVGS</sequence>
<reference evidence="1" key="1">
    <citation type="submission" date="2010-03" db="EMBL/GenBank/DDBJ databases">
        <title>Annotation of Blastomyces dermatitidis strain ATCC 18188.</title>
        <authorList>
            <consortium name="The Broad Institute Genome Sequencing Platform"/>
            <consortium name="Broad Institute Genome Sequencing Center for Infectious Disease."/>
            <person name="Cuomo C."/>
            <person name="Klein B."/>
            <person name="Sullivan T."/>
            <person name="Heitman J."/>
            <person name="Young S."/>
            <person name="Zeng Q."/>
            <person name="Gargeya S."/>
            <person name="Alvarado L."/>
            <person name="Berlin A.M."/>
            <person name="Chapman S.B."/>
            <person name="Chen Z."/>
            <person name="Freedman E."/>
            <person name="Gellesch M."/>
            <person name="Goldberg J."/>
            <person name="Griggs A."/>
            <person name="Gujja S."/>
            <person name="Heilman E."/>
            <person name="Heiman D."/>
            <person name="Howarth C."/>
            <person name="Mehta T."/>
            <person name="Neiman D."/>
            <person name="Pearson M."/>
            <person name="Roberts A."/>
            <person name="Saif S."/>
            <person name="Shea T."/>
            <person name="Shenoy N."/>
            <person name="Sisk P."/>
            <person name="Stolte C."/>
            <person name="Sykes S."/>
            <person name="White J."/>
            <person name="Yandava C."/>
            <person name="Haas B."/>
            <person name="Nusbaum C."/>
            <person name="Birren B."/>
        </authorList>
    </citation>
    <scope>NUCLEOTIDE SEQUENCE</scope>
    <source>
        <strain evidence="1">ATCC 18188</strain>
    </source>
</reference>
<dbReference type="Proteomes" id="UP000007802">
    <property type="component" value="Unassembled WGS sequence"/>
</dbReference>